<comment type="similarity">
    <text evidence="1">Belongs to the LysR transcriptional regulatory family.</text>
</comment>
<dbReference type="SUPFAM" id="SSF46785">
    <property type="entry name" value="Winged helix' DNA-binding domain"/>
    <property type="match status" value="1"/>
</dbReference>
<dbReference type="PANTHER" id="PTHR30537:SF3">
    <property type="entry name" value="TRANSCRIPTIONAL REGULATORY PROTEIN"/>
    <property type="match status" value="1"/>
</dbReference>
<keyword evidence="3" id="KW-0238">DNA-binding</keyword>
<dbReference type="Proteomes" id="UP000245474">
    <property type="component" value="Unassembled WGS sequence"/>
</dbReference>
<evidence type="ECO:0000313" key="7">
    <source>
        <dbReference type="Proteomes" id="UP000245474"/>
    </source>
</evidence>
<dbReference type="SUPFAM" id="SSF53850">
    <property type="entry name" value="Periplasmic binding protein-like II"/>
    <property type="match status" value="1"/>
</dbReference>
<keyword evidence="4" id="KW-0804">Transcription</keyword>
<dbReference type="Pfam" id="PF03466">
    <property type="entry name" value="LysR_substrate"/>
    <property type="match status" value="1"/>
</dbReference>
<dbReference type="GO" id="GO:0043565">
    <property type="term" value="F:sequence-specific DNA binding"/>
    <property type="evidence" value="ECO:0007669"/>
    <property type="project" value="TreeGrafter"/>
</dbReference>
<comment type="caution">
    <text evidence="6">The sequence shown here is derived from an EMBL/GenBank/DDBJ whole genome shotgun (WGS) entry which is preliminary data.</text>
</comment>
<evidence type="ECO:0000259" key="5">
    <source>
        <dbReference type="PROSITE" id="PS50931"/>
    </source>
</evidence>
<evidence type="ECO:0000256" key="3">
    <source>
        <dbReference type="ARBA" id="ARBA00023125"/>
    </source>
</evidence>
<dbReference type="InterPro" id="IPR036390">
    <property type="entry name" value="WH_DNA-bd_sf"/>
</dbReference>
<dbReference type="GO" id="GO:0006351">
    <property type="term" value="P:DNA-templated transcription"/>
    <property type="evidence" value="ECO:0007669"/>
    <property type="project" value="TreeGrafter"/>
</dbReference>
<dbReference type="AlphaFoldDB" id="A0A2U2N4J9"/>
<dbReference type="Pfam" id="PF00126">
    <property type="entry name" value="HTH_1"/>
    <property type="match status" value="1"/>
</dbReference>
<evidence type="ECO:0000313" key="6">
    <source>
        <dbReference type="EMBL" id="PWG64030.1"/>
    </source>
</evidence>
<dbReference type="InterPro" id="IPR005119">
    <property type="entry name" value="LysR_subst-bd"/>
</dbReference>
<accession>A0A2U2N4J9</accession>
<gene>
    <name evidence="6" type="ORF">DEM34_05870</name>
</gene>
<evidence type="ECO:0000256" key="2">
    <source>
        <dbReference type="ARBA" id="ARBA00023015"/>
    </source>
</evidence>
<dbReference type="RefSeq" id="WP_109677238.1">
    <property type="nucleotide sequence ID" value="NZ_CP086615.1"/>
</dbReference>
<organism evidence="6 7">
    <name type="scientific">Sediminicurvatus halobius</name>
    <dbReference type="NCBI Taxonomy" id="2182432"/>
    <lineage>
        <taxon>Bacteria</taxon>
        <taxon>Pseudomonadati</taxon>
        <taxon>Pseudomonadota</taxon>
        <taxon>Gammaproteobacteria</taxon>
        <taxon>Chromatiales</taxon>
        <taxon>Ectothiorhodospiraceae</taxon>
        <taxon>Sediminicurvatus</taxon>
    </lineage>
</organism>
<protein>
    <submittedName>
        <fullName evidence="6">LysR family transcriptional regulator</fullName>
    </submittedName>
</protein>
<dbReference type="OrthoDB" id="570111at2"/>
<dbReference type="EMBL" id="QFFI01000007">
    <property type="protein sequence ID" value="PWG64030.1"/>
    <property type="molecule type" value="Genomic_DNA"/>
</dbReference>
<feature type="domain" description="HTH lysR-type" evidence="5">
    <location>
        <begin position="5"/>
        <end position="62"/>
    </location>
</feature>
<dbReference type="InterPro" id="IPR036388">
    <property type="entry name" value="WH-like_DNA-bd_sf"/>
</dbReference>
<proteinExistence type="inferred from homology"/>
<dbReference type="InterPro" id="IPR058163">
    <property type="entry name" value="LysR-type_TF_proteobact-type"/>
</dbReference>
<dbReference type="GO" id="GO:0003700">
    <property type="term" value="F:DNA-binding transcription factor activity"/>
    <property type="evidence" value="ECO:0007669"/>
    <property type="project" value="InterPro"/>
</dbReference>
<evidence type="ECO:0000256" key="4">
    <source>
        <dbReference type="ARBA" id="ARBA00023163"/>
    </source>
</evidence>
<dbReference type="InterPro" id="IPR000847">
    <property type="entry name" value="LysR_HTH_N"/>
</dbReference>
<evidence type="ECO:0000256" key="1">
    <source>
        <dbReference type="ARBA" id="ARBA00009437"/>
    </source>
</evidence>
<sequence>MSRLLNWDDLRLIGAIAEAGSLAGAARRLGVNHATVFRRLERVEGRLGVALFERHRDGYRPTAAGAEAADVAGRIAPEIDEVERRVVGQDLRPAGTVRITTTDALLFGIFSAIFAEFRAAYPEIALEVVVPSQIFSLSRREADIAIRPSAAPPESLVGRRIAVVEQAIYAAPDRAPAAGADLRTSDWVGPEGSMGYRALERWMTEQGLDAACRYRTDSTNGLFAAAREGIGLAVLPCYLGEPAAGLVRVGEPLPALALDLWLLTHPDLRATARVRAVLDFVAGRVRAGVPGLAAPV</sequence>
<reference evidence="6 7" key="1">
    <citation type="submission" date="2018-05" db="EMBL/GenBank/DDBJ databases">
        <title>Spiribacter halobius sp. nov., a moderately halophilic bacterium isolated from marine solar saltern.</title>
        <authorList>
            <person name="Zheng W.-S."/>
            <person name="Lu D.-C."/>
            <person name="Du Z.-J."/>
        </authorList>
    </citation>
    <scope>NUCLEOTIDE SEQUENCE [LARGE SCALE GENOMIC DNA]</scope>
    <source>
        <strain evidence="6 7">E85</strain>
    </source>
</reference>
<dbReference type="Gene3D" id="1.10.10.10">
    <property type="entry name" value="Winged helix-like DNA-binding domain superfamily/Winged helix DNA-binding domain"/>
    <property type="match status" value="1"/>
</dbReference>
<dbReference type="PANTHER" id="PTHR30537">
    <property type="entry name" value="HTH-TYPE TRANSCRIPTIONAL REGULATOR"/>
    <property type="match status" value="1"/>
</dbReference>
<name>A0A2U2N4J9_9GAMM</name>
<dbReference type="PROSITE" id="PS50931">
    <property type="entry name" value="HTH_LYSR"/>
    <property type="match status" value="1"/>
</dbReference>
<keyword evidence="2" id="KW-0805">Transcription regulation</keyword>
<keyword evidence="7" id="KW-1185">Reference proteome</keyword>
<dbReference type="Gene3D" id="3.40.190.290">
    <property type="match status" value="1"/>
</dbReference>